<evidence type="ECO:0000313" key="24">
    <source>
        <dbReference type="Proteomes" id="UP000223777"/>
    </source>
</evidence>
<dbReference type="EMBL" id="LJKA01000031">
    <property type="protein sequence ID" value="KZD37302.1"/>
    <property type="molecule type" value="Genomic_DNA"/>
</dbReference>
<dbReference type="EMBL" id="LCYI01000008">
    <property type="protein sequence ID" value="KLA32389.1"/>
    <property type="molecule type" value="Genomic_DNA"/>
</dbReference>
<dbReference type="Proteomes" id="UP000225766">
    <property type="component" value="Unassembled WGS sequence"/>
</dbReference>
<evidence type="ECO:0000313" key="1">
    <source>
        <dbReference type="EMBL" id="KLA32389.1"/>
    </source>
</evidence>
<evidence type="ECO:0000313" key="16">
    <source>
        <dbReference type="Proteomes" id="UP000075591"/>
    </source>
</evidence>
<dbReference type="OrthoDB" id="9780310at2"/>
<dbReference type="EMBL" id="LJKE01000042">
    <property type="protein sequence ID" value="KZD66564.1"/>
    <property type="molecule type" value="Genomic_DNA"/>
</dbReference>
<evidence type="ECO:0000313" key="7">
    <source>
        <dbReference type="EMBL" id="PFC70791.1"/>
    </source>
</evidence>
<gene>
    <name evidence="2" type="ORF">AT274_10135</name>
    <name evidence="1" type="ORF">B4077_0135</name>
    <name evidence="3" type="ORF">B4082_2008</name>
    <name evidence="4" type="ORF">B4088_2422</name>
    <name evidence="6" type="ORF">BJR07_26205</name>
    <name evidence="8" type="ORF">CN263_14845</name>
    <name evidence="7" type="ORF">CN290_24830</name>
    <name evidence="9" type="ORF">CN307_21975</name>
    <name evidence="11" type="ORF">CN984_17145</name>
    <name evidence="12" type="ORF">COA08_12560</name>
    <name evidence="13" type="ORF">COD19_27065</name>
    <name evidence="10" type="ORF">COK86_21825</name>
    <name evidence="5" type="ORF">JCR31_27210</name>
    <name evidence="14" type="ORF">OK229_10675</name>
</gene>
<dbReference type="Proteomes" id="UP000224076">
    <property type="component" value="Unassembled WGS sequence"/>
</dbReference>
<dbReference type="Proteomes" id="UP000220032">
    <property type="component" value="Unassembled WGS sequence"/>
</dbReference>
<evidence type="ECO:0000313" key="4">
    <source>
        <dbReference type="EMBL" id="KZD66564.1"/>
    </source>
</evidence>
<name>A0A063CIJ2_BACCE</name>
<dbReference type="AlphaFoldDB" id="A0A063CIJ2"/>
<evidence type="ECO:0000313" key="12">
    <source>
        <dbReference type="EMBL" id="PGQ09170.1"/>
    </source>
</evidence>
<dbReference type="EMBL" id="NUMG01000051">
    <property type="protein sequence ID" value="PGT96752.1"/>
    <property type="molecule type" value="Genomic_DNA"/>
</dbReference>
<dbReference type="Proteomes" id="UP000220226">
    <property type="component" value="Unassembled WGS sequence"/>
</dbReference>
<dbReference type="EMBL" id="NVDG01000036">
    <property type="protein sequence ID" value="PFU39690.1"/>
    <property type="molecule type" value="Genomic_DNA"/>
</dbReference>
<accession>A0A063CIJ2</accession>
<dbReference type="EMBL" id="MPON01000012">
    <property type="protein sequence ID" value="OKA33400.1"/>
    <property type="molecule type" value="Genomic_DNA"/>
</dbReference>
<evidence type="ECO:0000313" key="5">
    <source>
        <dbReference type="EMBL" id="MBK1611548.1"/>
    </source>
</evidence>
<evidence type="ECO:0000313" key="13">
    <source>
        <dbReference type="EMBL" id="PGT96752.1"/>
    </source>
</evidence>
<dbReference type="EMBL" id="NTRC01000009">
    <property type="protein sequence ID" value="PFD21559.1"/>
    <property type="molecule type" value="Genomic_DNA"/>
</dbReference>
<evidence type="ECO:0000313" key="3">
    <source>
        <dbReference type="EMBL" id="KZD37302.1"/>
    </source>
</evidence>
<reference evidence="5 27" key="7">
    <citation type="submission" date="2020-12" db="EMBL/GenBank/DDBJ databases">
        <title>Genome assembly for a thermostable protease producing Bacillus cereus MAKP1 strain isolated from chicken gut.</title>
        <authorList>
            <person name="Malaviya A."/>
        </authorList>
    </citation>
    <scope>NUCLEOTIDE SEQUENCE [LARGE SCALE GENOMIC DNA]</scope>
    <source>
        <strain evidence="5 27">MAKP1</strain>
    </source>
</reference>
<dbReference type="Proteomes" id="UP000613452">
    <property type="component" value="Unassembled WGS sequence"/>
</dbReference>
<reference evidence="2 16" key="3">
    <citation type="submission" date="2015-12" db="EMBL/GenBank/DDBJ databases">
        <title>Bacillus cereus Group isolate.</title>
        <authorList>
            <person name="Kovac J."/>
        </authorList>
    </citation>
    <scope>NUCLEOTIDE SEQUENCE [LARGE SCALE GENOMIC DNA]</scope>
    <source>
        <strain evidence="2 16">FSL W8-0275</strain>
    </source>
</reference>
<evidence type="ECO:0000313" key="10">
    <source>
        <dbReference type="EMBL" id="PFU39690.1"/>
    </source>
</evidence>
<dbReference type="EMBL" id="JAEFBZ010000001">
    <property type="protein sequence ID" value="MBK1611548.1"/>
    <property type="molecule type" value="Genomic_DNA"/>
</dbReference>
<sequence>MNVIVSLQEKQKEKQLKYERKMLRELSLKTLRSNIRDAFQMQELHRQYEDYCIELGIESYLLGARYSKFGYYGESFFDVKYRALEEEQQLTETLFQFLTSMTMREIKLQDEELLFESCQQFIGLWWQEGYEKGERRYRLKLH</sequence>
<dbReference type="Proteomes" id="UP000035214">
    <property type="component" value="Unassembled WGS sequence"/>
</dbReference>
<dbReference type="Proteomes" id="UP000221438">
    <property type="component" value="Unassembled WGS sequence"/>
</dbReference>
<evidence type="ECO:0000313" key="23">
    <source>
        <dbReference type="Proteomes" id="UP000221438"/>
    </source>
</evidence>
<dbReference type="Proteomes" id="UP000075591">
    <property type="component" value="Unassembled WGS sequence"/>
</dbReference>
<dbReference type="EMBL" id="CP109872">
    <property type="protein sequence ID" value="UYW71285.1"/>
    <property type="molecule type" value="Genomic_DNA"/>
</dbReference>
<dbReference type="Proteomes" id="UP001163707">
    <property type="component" value="Chromosome"/>
</dbReference>
<evidence type="ECO:0000313" key="14">
    <source>
        <dbReference type="EMBL" id="UYW71285.1"/>
    </source>
</evidence>
<reference evidence="17 18" key="2">
    <citation type="submission" date="2015-09" db="EMBL/GenBank/DDBJ databases">
        <title>Bacillus cereus food isolates.</title>
        <authorList>
            <person name="Boekhorst J."/>
        </authorList>
    </citation>
    <scope>NUCLEOTIDE SEQUENCE [LARGE SCALE GENOMIC DNA]</scope>
    <source>
        <strain evidence="3 18">B4082</strain>
        <strain evidence="4 17">B4088</strain>
    </source>
</reference>
<dbReference type="Proteomes" id="UP000219743">
    <property type="component" value="Unassembled WGS sequence"/>
</dbReference>
<dbReference type="EMBL" id="NTQT01000031">
    <property type="protein sequence ID" value="PFC70791.1"/>
    <property type="molecule type" value="Genomic_DNA"/>
</dbReference>
<evidence type="ECO:0000313" key="25">
    <source>
        <dbReference type="Proteomes" id="UP000224076"/>
    </source>
</evidence>
<organism evidence="8 20">
    <name type="scientific">Bacillus cereus</name>
    <dbReference type="NCBI Taxonomy" id="1396"/>
    <lineage>
        <taxon>Bacteria</taxon>
        <taxon>Bacillati</taxon>
        <taxon>Bacillota</taxon>
        <taxon>Bacilli</taxon>
        <taxon>Bacillales</taxon>
        <taxon>Bacillaceae</taxon>
        <taxon>Bacillus</taxon>
        <taxon>Bacillus cereus group</taxon>
    </lineage>
</organism>
<evidence type="ECO:0000313" key="20">
    <source>
        <dbReference type="Proteomes" id="UP000219743"/>
    </source>
</evidence>
<dbReference type="PATRIC" id="fig|1396.419.peg.3375"/>
<dbReference type="Proteomes" id="UP000186535">
    <property type="component" value="Unassembled WGS sequence"/>
</dbReference>
<dbReference type="KEGG" id="bcef:BcrFT9_00149"/>
<evidence type="ECO:0000313" key="9">
    <source>
        <dbReference type="EMBL" id="PFE11370.1"/>
    </source>
</evidence>
<evidence type="ECO:0000313" key="18">
    <source>
        <dbReference type="Proteomes" id="UP000076501"/>
    </source>
</evidence>
<evidence type="ECO:0000313" key="26">
    <source>
        <dbReference type="Proteomes" id="UP000225766"/>
    </source>
</evidence>
<proteinExistence type="predicted"/>
<dbReference type="EMBL" id="NUIL01000021">
    <property type="protein sequence ID" value="PGO27295.1"/>
    <property type="molecule type" value="Genomic_DNA"/>
</dbReference>
<dbReference type="Proteomes" id="UP000076482">
    <property type="component" value="Unassembled WGS sequence"/>
</dbReference>
<dbReference type="Proteomes" id="UP000076501">
    <property type="component" value="Unassembled WGS sequence"/>
</dbReference>
<dbReference type="InterPro" id="IPR019667">
    <property type="entry name" value="Uncharacterised_YbaK"/>
</dbReference>
<reference evidence="1 15" key="1">
    <citation type="submission" date="2015-04" db="EMBL/GenBank/DDBJ databases">
        <title>Draft Genome Sequences of Eight Spore-Forming Food Isolates of Bacillus cereus Genome sequencing.</title>
        <authorList>
            <person name="Krawcyk A.O."/>
            <person name="de Jong A."/>
            <person name="Eijlander R.T."/>
            <person name="Berendsen E.M."/>
            <person name="Holsappel S."/>
            <person name="Wells-Bennik M."/>
            <person name="Kuipers O.P."/>
        </authorList>
    </citation>
    <scope>NUCLEOTIDE SEQUENCE [LARGE SCALE GENOMIC DNA]</scope>
    <source>
        <strain evidence="1 15">B4077</strain>
    </source>
</reference>
<reference evidence="21 22" key="6">
    <citation type="submission" date="2017-09" db="EMBL/GenBank/DDBJ databases">
        <title>Large-scale bioinformatics analysis of Bacillus genomes uncovers conserved roles of natural products in bacterial physiology.</title>
        <authorList>
            <consortium name="Agbiome Team Llc"/>
            <person name="Bleich R.M."/>
            <person name="Grubbs K.J."/>
            <person name="Santa Maria K.C."/>
            <person name="Allen S.E."/>
            <person name="Farag S."/>
            <person name="Shank E.A."/>
            <person name="Bowers A."/>
        </authorList>
    </citation>
    <scope>NUCLEOTIDE SEQUENCE [LARGE SCALE GENOMIC DNA]</scope>
    <source>
        <strain evidence="9 21">AFS022681</strain>
        <strain evidence="7 22">AFS025165</strain>
        <strain evidence="13 26">AFS040105</strain>
        <strain evidence="12 23">AFS046104</strain>
        <strain evidence="11 24">AFS050027</strain>
        <strain evidence="10 25">AFS061806</strain>
    </source>
</reference>
<dbReference type="Pfam" id="PF10730">
    <property type="entry name" value="DUF2521"/>
    <property type="match status" value="1"/>
</dbReference>
<evidence type="ECO:0000313" key="2">
    <source>
        <dbReference type="EMBL" id="KXX86356.1"/>
    </source>
</evidence>
<dbReference type="GeneID" id="301201095"/>
<evidence type="ECO:0000313" key="6">
    <source>
        <dbReference type="EMBL" id="OKA33400.1"/>
    </source>
</evidence>
<dbReference type="EMBL" id="NTRR01000037">
    <property type="protein sequence ID" value="PFE11370.1"/>
    <property type="molecule type" value="Genomic_DNA"/>
</dbReference>
<evidence type="ECO:0000313" key="21">
    <source>
        <dbReference type="Proteomes" id="UP000220032"/>
    </source>
</evidence>
<evidence type="ECO:0000313" key="17">
    <source>
        <dbReference type="Proteomes" id="UP000076482"/>
    </source>
</evidence>
<reference evidence="6 19" key="4">
    <citation type="submission" date="2016-11" db="EMBL/GenBank/DDBJ databases">
        <title>Identification of Bacillus cereus isolated from egg-white.</title>
        <authorList>
            <person name="Soni A."/>
            <person name="Oey I."/>
            <person name="Silcock P."/>
            <person name="Bremer P."/>
        </authorList>
    </citation>
    <scope>NUCLEOTIDE SEQUENCE [LARGE SCALE GENOMIC DNA]</scope>
    <source>
        <strain evidence="6 19">NZAS03</strain>
    </source>
</reference>
<reference evidence="14" key="8">
    <citation type="submission" date="2023-02" db="EMBL/GenBank/DDBJ databases">
        <title>Complete Genome Sequence of Bacillus cereus sensu lato isolate BC38B from pepper closely related to the Bacillus anthracis clade.</title>
        <authorList>
            <person name="Abdelli M."/>
            <person name="Cerar Kisek T."/>
            <person name="Falaise C."/>
            <person name="Cumont A."/>
            <person name="Giraud M."/>
            <person name="Chatoux J."/>
            <person name="Rogee S."/>
            <person name="Dadvisard M."/>
            <person name="Larigauderie G."/>
            <person name="Raynaud F."/>
            <person name="Godic Torkar K."/>
            <person name="Ramisse V."/>
        </authorList>
    </citation>
    <scope>NUCLEOTIDE SEQUENCE</scope>
    <source>
        <strain evidence="14">BC38B</strain>
    </source>
</reference>
<evidence type="ECO:0000313" key="27">
    <source>
        <dbReference type="Proteomes" id="UP000613452"/>
    </source>
</evidence>
<evidence type="ECO:0000313" key="8">
    <source>
        <dbReference type="EMBL" id="PFD21559.1"/>
    </source>
</evidence>
<evidence type="ECO:0000313" key="19">
    <source>
        <dbReference type="Proteomes" id="UP000186535"/>
    </source>
</evidence>
<dbReference type="EMBL" id="NUJQ01000011">
    <property type="protein sequence ID" value="PGQ09170.1"/>
    <property type="molecule type" value="Genomic_DNA"/>
</dbReference>
<dbReference type="RefSeq" id="WP_001101006.1">
    <property type="nucleotide sequence ID" value="NZ_AP022857.1"/>
</dbReference>
<reference evidence="8 20" key="5">
    <citation type="submission" date="2017-09" db="EMBL/GenBank/DDBJ databases">
        <title>Large-scale bioinformatics analysis of Bacillus genomes uncovers conserved roles of natural products in bacterial physiology.</title>
        <authorList>
            <consortium name="Agbiome Team Llc"/>
            <person name="Bleich R.M."/>
            <person name="Kirk G.J."/>
            <person name="Santa Maria K.C."/>
            <person name="Allen S.E."/>
            <person name="Farag S."/>
            <person name="Shank E.A."/>
            <person name="Bowers A."/>
        </authorList>
    </citation>
    <scope>NUCLEOTIDE SEQUENCE [LARGE SCALE GENOMIC DNA]</scope>
    <source>
        <strain evidence="8 20">AFS024404</strain>
    </source>
</reference>
<dbReference type="Proteomes" id="UP000223777">
    <property type="component" value="Unassembled WGS sequence"/>
</dbReference>
<evidence type="ECO:0000313" key="11">
    <source>
        <dbReference type="EMBL" id="PGO27295.1"/>
    </source>
</evidence>
<dbReference type="EMBL" id="LOMT01000147">
    <property type="protein sequence ID" value="KXX86356.1"/>
    <property type="molecule type" value="Genomic_DNA"/>
</dbReference>
<protein>
    <submittedName>
        <fullName evidence="8">DUF2521 domain-containing protein</fullName>
    </submittedName>
    <submittedName>
        <fullName evidence="2">KINB signaling pathway activation protein</fullName>
    </submittedName>
    <submittedName>
        <fullName evidence="5">YbaK family protein</fullName>
    </submittedName>
</protein>
<evidence type="ECO:0000313" key="15">
    <source>
        <dbReference type="Proteomes" id="UP000035214"/>
    </source>
</evidence>
<evidence type="ECO:0000313" key="22">
    <source>
        <dbReference type="Proteomes" id="UP000220226"/>
    </source>
</evidence>
<dbReference type="OMA" id="YGESMQS"/>